<comment type="caution">
    <text evidence="1">The sequence shown here is derived from an EMBL/GenBank/DDBJ whole genome shotgun (WGS) entry which is preliminary data.</text>
</comment>
<evidence type="ECO:0000313" key="2">
    <source>
        <dbReference type="Proteomes" id="UP000820818"/>
    </source>
</evidence>
<evidence type="ECO:0000313" key="1">
    <source>
        <dbReference type="EMBL" id="KAI9550607.1"/>
    </source>
</evidence>
<sequence length="99" mass="11468">MESITVPARTCLRTSPTLVGDHYDAMRSNCSLSNLRVVWPGSQRVNLVKCKYMYVYIYVCISCKLVVELWDGGGSIKQFLHLTSFVVFHFSHYDKYQEH</sequence>
<accession>A0AAD5PLE2</accession>
<dbReference type="EMBL" id="WJBH02000115">
    <property type="protein sequence ID" value="KAI9550607.1"/>
    <property type="molecule type" value="Genomic_DNA"/>
</dbReference>
<gene>
    <name evidence="1" type="ORF">GHT06_006282</name>
</gene>
<name>A0AAD5PLE2_9CRUS</name>
<reference evidence="1" key="1">
    <citation type="submission" date="2022-05" db="EMBL/GenBank/DDBJ databases">
        <title>A multi-omics perspective on studying reproductive biology in Daphnia sinensis.</title>
        <authorList>
            <person name="Jia J."/>
        </authorList>
    </citation>
    <scope>NUCLEOTIDE SEQUENCE</scope>
    <source>
        <strain evidence="1">WSL</strain>
    </source>
</reference>
<proteinExistence type="predicted"/>
<organism evidence="1 2">
    <name type="scientific">Daphnia sinensis</name>
    <dbReference type="NCBI Taxonomy" id="1820382"/>
    <lineage>
        <taxon>Eukaryota</taxon>
        <taxon>Metazoa</taxon>
        <taxon>Ecdysozoa</taxon>
        <taxon>Arthropoda</taxon>
        <taxon>Crustacea</taxon>
        <taxon>Branchiopoda</taxon>
        <taxon>Diplostraca</taxon>
        <taxon>Cladocera</taxon>
        <taxon>Anomopoda</taxon>
        <taxon>Daphniidae</taxon>
        <taxon>Daphnia</taxon>
        <taxon>Daphnia similis group</taxon>
    </lineage>
</organism>
<dbReference type="Proteomes" id="UP000820818">
    <property type="component" value="Unassembled WGS sequence"/>
</dbReference>
<keyword evidence="2" id="KW-1185">Reference proteome</keyword>
<protein>
    <submittedName>
        <fullName evidence="1">Uncharacterized protein</fullName>
    </submittedName>
</protein>
<dbReference type="AlphaFoldDB" id="A0AAD5PLE2"/>